<reference evidence="8" key="1">
    <citation type="submission" date="2023-03" db="EMBL/GenBank/DDBJ databases">
        <title>Actinorhabdospora filicis NBRC 111898.</title>
        <authorList>
            <person name="Ichikawa N."/>
            <person name="Sato H."/>
            <person name="Tonouchi N."/>
        </authorList>
    </citation>
    <scope>NUCLEOTIDE SEQUENCE</scope>
    <source>
        <strain evidence="8">NBRC 111898</strain>
    </source>
</reference>
<dbReference type="InterPro" id="IPR004839">
    <property type="entry name" value="Aminotransferase_I/II_large"/>
</dbReference>
<comment type="similarity">
    <text evidence="1">In the C-terminal section; belongs to the class-I pyridoxal-phosphate-dependent aminotransferase family.</text>
</comment>
<sequence length="450" mass="49073">MELSLTGPGDLAARLYRALKQAVLDGRLREGERLPASRELAADLGIGRNTVTVAYERLAAEGWLSARVGAGTFVAGRTTPRSAPARPREDARSDGEPDVRRFRFDFLVGVPDPALFPYDAWRRLLSREVRLTKVDTPGYRAPEGHPGLRDAIARHVGLARAMRATPAGVLVTQGAQQALDLAARALTRPGEVVAVEDPGYPPARELFESLGAKVARVPVDDEGLSTKDLPDRAKLVYVTPSHQFPLGRPMSLRRREELLTWAAKHDAVIVEDDYDSEFRYEQRPLDPLHSIDHSGRVIYVGSFSKVLSPLLRLGFLVAPPALMPALACAKRLADWHGDWWTQAALAAFIDEGLLARHVRKATKIYRARYDALTSTLVERGFTPMPGAAGLHVAVRVDGDDHEAVDAAARASVRAHPLSRYGGVHHGLVLGFGAIPVEAIPTGIARLTRCL</sequence>
<evidence type="ECO:0000313" key="8">
    <source>
        <dbReference type="EMBL" id="GLZ80579.1"/>
    </source>
</evidence>
<comment type="caution">
    <text evidence="8">The sequence shown here is derived from an EMBL/GenBank/DDBJ whole genome shotgun (WGS) entry which is preliminary data.</text>
</comment>
<dbReference type="PRINTS" id="PR00035">
    <property type="entry name" value="HTHGNTR"/>
</dbReference>
<evidence type="ECO:0000256" key="2">
    <source>
        <dbReference type="ARBA" id="ARBA00022898"/>
    </source>
</evidence>
<dbReference type="AlphaFoldDB" id="A0A9W6SPF2"/>
<evidence type="ECO:0000256" key="5">
    <source>
        <dbReference type="ARBA" id="ARBA00023163"/>
    </source>
</evidence>
<dbReference type="InterPro" id="IPR015424">
    <property type="entry name" value="PyrdxlP-dep_Trfase"/>
</dbReference>
<dbReference type="SMART" id="SM00345">
    <property type="entry name" value="HTH_GNTR"/>
    <property type="match status" value="1"/>
</dbReference>
<dbReference type="Pfam" id="PF00155">
    <property type="entry name" value="Aminotran_1_2"/>
    <property type="match status" value="1"/>
</dbReference>
<proteinExistence type="inferred from homology"/>
<dbReference type="CDD" id="cd00609">
    <property type="entry name" value="AAT_like"/>
    <property type="match status" value="1"/>
</dbReference>
<dbReference type="InterPro" id="IPR000524">
    <property type="entry name" value="Tscrpt_reg_HTH_GntR"/>
</dbReference>
<keyword evidence="5" id="KW-0804">Transcription</keyword>
<keyword evidence="2" id="KW-0663">Pyridoxal phosphate</keyword>
<evidence type="ECO:0000256" key="3">
    <source>
        <dbReference type="ARBA" id="ARBA00023015"/>
    </source>
</evidence>
<feature type="compositionally biased region" description="Basic and acidic residues" evidence="6">
    <location>
        <begin position="86"/>
        <end position="96"/>
    </location>
</feature>
<dbReference type="SUPFAM" id="SSF53383">
    <property type="entry name" value="PLP-dependent transferases"/>
    <property type="match status" value="1"/>
</dbReference>
<name>A0A9W6SPF2_9ACTN</name>
<dbReference type="GO" id="GO:0003677">
    <property type="term" value="F:DNA binding"/>
    <property type="evidence" value="ECO:0007669"/>
    <property type="project" value="UniProtKB-KW"/>
</dbReference>
<organism evidence="8 9">
    <name type="scientific">Actinorhabdospora filicis</name>
    <dbReference type="NCBI Taxonomy" id="1785913"/>
    <lineage>
        <taxon>Bacteria</taxon>
        <taxon>Bacillati</taxon>
        <taxon>Actinomycetota</taxon>
        <taxon>Actinomycetes</taxon>
        <taxon>Micromonosporales</taxon>
        <taxon>Micromonosporaceae</taxon>
        <taxon>Actinorhabdospora</taxon>
    </lineage>
</organism>
<dbReference type="PANTHER" id="PTHR46577:SF1">
    <property type="entry name" value="HTH-TYPE TRANSCRIPTIONAL REGULATORY PROTEIN GABR"/>
    <property type="match status" value="1"/>
</dbReference>
<dbReference type="InterPro" id="IPR036388">
    <property type="entry name" value="WH-like_DNA-bd_sf"/>
</dbReference>
<keyword evidence="3" id="KW-0805">Transcription regulation</keyword>
<evidence type="ECO:0000259" key="7">
    <source>
        <dbReference type="PROSITE" id="PS50949"/>
    </source>
</evidence>
<dbReference type="EMBL" id="BSTX01000004">
    <property type="protein sequence ID" value="GLZ80579.1"/>
    <property type="molecule type" value="Genomic_DNA"/>
</dbReference>
<dbReference type="InterPro" id="IPR036390">
    <property type="entry name" value="WH_DNA-bd_sf"/>
</dbReference>
<dbReference type="InterPro" id="IPR051446">
    <property type="entry name" value="HTH_trans_reg/aminotransferase"/>
</dbReference>
<evidence type="ECO:0000313" key="9">
    <source>
        <dbReference type="Proteomes" id="UP001165079"/>
    </source>
</evidence>
<dbReference type="Gene3D" id="3.40.640.10">
    <property type="entry name" value="Type I PLP-dependent aspartate aminotransferase-like (Major domain)"/>
    <property type="match status" value="1"/>
</dbReference>
<dbReference type="CDD" id="cd07377">
    <property type="entry name" value="WHTH_GntR"/>
    <property type="match status" value="1"/>
</dbReference>
<evidence type="ECO:0000256" key="4">
    <source>
        <dbReference type="ARBA" id="ARBA00023125"/>
    </source>
</evidence>
<evidence type="ECO:0000256" key="6">
    <source>
        <dbReference type="SAM" id="MobiDB-lite"/>
    </source>
</evidence>
<gene>
    <name evidence="8" type="ORF">Afil01_53860</name>
</gene>
<dbReference type="GO" id="GO:0030170">
    <property type="term" value="F:pyridoxal phosphate binding"/>
    <property type="evidence" value="ECO:0007669"/>
    <property type="project" value="InterPro"/>
</dbReference>
<dbReference type="SUPFAM" id="SSF46785">
    <property type="entry name" value="Winged helix' DNA-binding domain"/>
    <property type="match status" value="1"/>
</dbReference>
<accession>A0A9W6SPF2</accession>
<feature type="domain" description="HTH gntR-type" evidence="7">
    <location>
        <begin position="9"/>
        <end position="77"/>
    </location>
</feature>
<dbReference type="PROSITE" id="PS50949">
    <property type="entry name" value="HTH_GNTR"/>
    <property type="match status" value="1"/>
</dbReference>
<dbReference type="PANTHER" id="PTHR46577">
    <property type="entry name" value="HTH-TYPE TRANSCRIPTIONAL REGULATORY PROTEIN GABR"/>
    <property type="match status" value="1"/>
</dbReference>
<dbReference type="InterPro" id="IPR015421">
    <property type="entry name" value="PyrdxlP-dep_Trfase_major"/>
</dbReference>
<keyword evidence="4" id="KW-0238">DNA-binding</keyword>
<evidence type="ECO:0000256" key="1">
    <source>
        <dbReference type="ARBA" id="ARBA00005384"/>
    </source>
</evidence>
<feature type="region of interest" description="Disordered" evidence="6">
    <location>
        <begin position="75"/>
        <end position="96"/>
    </location>
</feature>
<protein>
    <submittedName>
        <fullName evidence="8">GntR family transcriptional regulator</fullName>
    </submittedName>
</protein>
<dbReference type="GO" id="GO:0003700">
    <property type="term" value="F:DNA-binding transcription factor activity"/>
    <property type="evidence" value="ECO:0007669"/>
    <property type="project" value="InterPro"/>
</dbReference>
<dbReference type="RefSeq" id="WP_285665798.1">
    <property type="nucleotide sequence ID" value="NZ_BSTX01000004.1"/>
</dbReference>
<dbReference type="Pfam" id="PF00392">
    <property type="entry name" value="GntR"/>
    <property type="match status" value="1"/>
</dbReference>
<dbReference type="Proteomes" id="UP001165079">
    <property type="component" value="Unassembled WGS sequence"/>
</dbReference>
<dbReference type="Gene3D" id="1.10.10.10">
    <property type="entry name" value="Winged helix-like DNA-binding domain superfamily/Winged helix DNA-binding domain"/>
    <property type="match status" value="1"/>
</dbReference>
<keyword evidence="9" id="KW-1185">Reference proteome</keyword>